<feature type="transmembrane region" description="Helical" evidence="6">
    <location>
        <begin position="113"/>
        <end position="135"/>
    </location>
</feature>
<evidence type="ECO:0000256" key="1">
    <source>
        <dbReference type="ARBA" id="ARBA00004141"/>
    </source>
</evidence>
<keyword evidence="3 6" id="KW-0812">Transmembrane</keyword>
<feature type="transmembrane region" description="Helical" evidence="6">
    <location>
        <begin position="200"/>
        <end position="221"/>
    </location>
</feature>
<dbReference type="PANTHER" id="PTHR31123">
    <property type="entry name" value="ACCUMULATION OF DYADS PROTEIN 2-RELATED"/>
    <property type="match status" value="1"/>
</dbReference>
<dbReference type="AlphaFoldDB" id="A0A0A1N2E0"/>
<dbReference type="InterPro" id="IPR051633">
    <property type="entry name" value="AceTr"/>
</dbReference>
<dbReference type="Proteomes" id="UP000242381">
    <property type="component" value="Unassembled WGS sequence"/>
</dbReference>
<feature type="transmembrane region" description="Helical" evidence="6">
    <location>
        <begin position="170"/>
        <end position="194"/>
    </location>
</feature>
<evidence type="ECO:0000256" key="5">
    <source>
        <dbReference type="ARBA" id="ARBA00023136"/>
    </source>
</evidence>
<name>A0A0A1N2E0_RHIZD</name>
<feature type="transmembrane region" description="Helical" evidence="6">
    <location>
        <begin position="78"/>
        <end position="101"/>
    </location>
</feature>
<dbReference type="VEuPathDB" id="FungiDB:BCV72DRAFT_234481"/>
<dbReference type="EMBL" id="KV921538">
    <property type="protein sequence ID" value="ORE13423.1"/>
    <property type="molecule type" value="Genomic_DNA"/>
</dbReference>
<reference evidence="7 8" key="1">
    <citation type="journal article" date="2016" name="Proc. Natl. Acad. Sci. U.S.A.">
        <title>Lipid metabolic changes in an early divergent fungus govern the establishment of a mutualistic symbiosis with endobacteria.</title>
        <authorList>
            <person name="Lastovetsky O.A."/>
            <person name="Gaspar M.L."/>
            <person name="Mondo S.J."/>
            <person name="LaButti K.M."/>
            <person name="Sandor L."/>
            <person name="Grigoriev I.V."/>
            <person name="Henry S.A."/>
            <person name="Pawlowska T.E."/>
        </authorList>
    </citation>
    <scope>NUCLEOTIDE SEQUENCE [LARGE SCALE GENOMIC DNA]</scope>
    <source>
        <strain evidence="7 8">ATCC 11559</strain>
    </source>
</reference>
<gene>
    <name evidence="7" type="ORF">BCV71DRAFT_278232</name>
</gene>
<keyword evidence="4 6" id="KW-1133">Transmembrane helix</keyword>
<evidence type="ECO:0000256" key="2">
    <source>
        <dbReference type="ARBA" id="ARBA00005587"/>
    </source>
</evidence>
<evidence type="ECO:0000313" key="7">
    <source>
        <dbReference type="EMBL" id="ORE13423.1"/>
    </source>
</evidence>
<dbReference type="Pfam" id="PF01184">
    <property type="entry name" value="Gpr1_Fun34_YaaH"/>
    <property type="match status" value="1"/>
</dbReference>
<evidence type="ECO:0000256" key="4">
    <source>
        <dbReference type="ARBA" id="ARBA00022989"/>
    </source>
</evidence>
<dbReference type="PANTHER" id="PTHR31123:SF1">
    <property type="entry name" value="ACCUMULATION OF DYADS PROTEIN 2-RELATED"/>
    <property type="match status" value="1"/>
</dbReference>
<evidence type="ECO:0000256" key="6">
    <source>
        <dbReference type="SAM" id="Phobius"/>
    </source>
</evidence>
<keyword evidence="5 6" id="KW-0472">Membrane</keyword>
<comment type="similarity">
    <text evidence="2">Belongs to the acetate uptake transporter (AceTr) (TC 2.A.96) family.</text>
</comment>
<feature type="transmembrane region" description="Helical" evidence="6">
    <location>
        <begin position="147"/>
        <end position="163"/>
    </location>
</feature>
<dbReference type="OMA" id="VCGICEL"/>
<comment type="subcellular location">
    <subcellularLocation>
        <location evidence="1">Membrane</location>
        <topology evidence="1">Multi-pass membrane protein</topology>
    </subcellularLocation>
</comment>
<feature type="transmembrane region" description="Helical" evidence="6">
    <location>
        <begin position="52"/>
        <end position="72"/>
    </location>
</feature>
<dbReference type="GO" id="GO:0005886">
    <property type="term" value="C:plasma membrane"/>
    <property type="evidence" value="ECO:0007669"/>
    <property type="project" value="TreeGrafter"/>
</dbReference>
<evidence type="ECO:0000313" key="8">
    <source>
        <dbReference type="Proteomes" id="UP000242381"/>
    </source>
</evidence>
<organism evidence="7 8">
    <name type="scientific">Rhizopus microsporus</name>
    <dbReference type="NCBI Taxonomy" id="58291"/>
    <lineage>
        <taxon>Eukaryota</taxon>
        <taxon>Fungi</taxon>
        <taxon>Fungi incertae sedis</taxon>
        <taxon>Mucoromycota</taxon>
        <taxon>Mucoromycotina</taxon>
        <taxon>Mucoromycetes</taxon>
        <taxon>Mucorales</taxon>
        <taxon>Mucorineae</taxon>
        <taxon>Rhizopodaceae</taxon>
        <taxon>Rhizopus</taxon>
    </lineage>
</organism>
<dbReference type="InterPro" id="IPR000791">
    <property type="entry name" value="Gpr1/Fun34/SatP-like"/>
</dbReference>
<proteinExistence type="inferred from homology"/>
<protein>
    <submittedName>
        <fullName evidence="7">Uncharacterized protein</fullName>
    </submittedName>
</protein>
<evidence type="ECO:0000256" key="3">
    <source>
        <dbReference type="ARBA" id="ARBA00022692"/>
    </source>
</evidence>
<sequence>MSSIEKAEVKHHETVAMPVESSYAEEHHLSQHPMPHPHTGGEALRKLNPAPIGFGAFALCSFVLGLYNTGLITNLPQVAVGVAFGYGAMGQFICGICELIIGNMFAATTMLTYSGFFITFGVMIVPGSGFLSAAMESGGLATVEKCMGLVQLGYAIAALLFLLGGLRQPIVVRLVLLQVFLAFFFGGVGGLAQVPKLTVASGWVSFTLALTAWYVMCGLLYTPDTTMIKIPLI</sequence>
<dbReference type="GO" id="GO:0015123">
    <property type="term" value="F:acetate transmembrane transporter activity"/>
    <property type="evidence" value="ECO:0007669"/>
    <property type="project" value="TreeGrafter"/>
</dbReference>
<accession>A0A0A1N2E0</accession>